<sequence>MHSVVVDHALKILDRFTTDDPPTASAEERTAWAEALLDSGDPTAAAEQLITVLRAGPTPDTLPEVARRLPWQQARSVLAAAIDNGRVTREISLRPQLGSGFARLAAGSDEAEEALLRAVLAVEQYEESPPYGPHRERKHRVAAVVAALAEAHPGEPERLDLWASILGAADRPRLAAAARLLAPLGLAEIDRRCGELDADTEGTEGVGLARALAEAGRLTEALELAARLQPDPRQAALLAMAEVVTGEREAKAEVRTGEREARAEVLTGEREAKAVVAAFRACPKGGRDRHQQLAYQHRLTVLLLSFGRVDDALAELSKMCGRPFASSAPIRLAEEIVDRLGRRPEPVTDERLRTLLDALDTANLRPYELSLEIADLLHGVFVLAGPDLRAEILSTRAATIRTRLATHGSGHVDIGLAAGLIAIGRAGEAAAHLRTVSAATPARRYGFTAELLIAAAADTDLPEYDPDLFAEVYGMIADLAAYPPPQSSAPAIALGPAGRATAARLTDRFRPNRLPRRLTGWLAEAAARTGDFDTLGILLEKATDEPQASLAARHLAAALARYGDRAGADAVADACGLSPTSPTAG</sequence>
<dbReference type="Proteomes" id="UP001597183">
    <property type="component" value="Unassembled WGS sequence"/>
</dbReference>
<dbReference type="RefSeq" id="WP_317795680.1">
    <property type="nucleotide sequence ID" value="NZ_AP028461.1"/>
</dbReference>
<organism evidence="1 2">
    <name type="scientific">Actinoplanes sichuanensis</name>
    <dbReference type="NCBI Taxonomy" id="512349"/>
    <lineage>
        <taxon>Bacteria</taxon>
        <taxon>Bacillati</taxon>
        <taxon>Actinomycetota</taxon>
        <taxon>Actinomycetes</taxon>
        <taxon>Micromonosporales</taxon>
        <taxon>Micromonosporaceae</taxon>
        <taxon>Actinoplanes</taxon>
    </lineage>
</organism>
<evidence type="ECO:0000313" key="1">
    <source>
        <dbReference type="EMBL" id="MFD1373869.1"/>
    </source>
</evidence>
<gene>
    <name evidence="1" type="ORF">ACFQ5G_51800</name>
</gene>
<keyword evidence="2" id="KW-1185">Reference proteome</keyword>
<name>A0ABW4ASL3_9ACTN</name>
<proteinExistence type="predicted"/>
<dbReference type="EMBL" id="JBHTMK010000074">
    <property type="protein sequence ID" value="MFD1373869.1"/>
    <property type="molecule type" value="Genomic_DNA"/>
</dbReference>
<accession>A0ABW4ASL3</accession>
<evidence type="ECO:0000313" key="2">
    <source>
        <dbReference type="Proteomes" id="UP001597183"/>
    </source>
</evidence>
<comment type="caution">
    <text evidence="1">The sequence shown here is derived from an EMBL/GenBank/DDBJ whole genome shotgun (WGS) entry which is preliminary data.</text>
</comment>
<protein>
    <recommendedName>
        <fullName evidence="3">Tetratricopeptide repeat protein</fullName>
    </recommendedName>
</protein>
<evidence type="ECO:0008006" key="3">
    <source>
        <dbReference type="Google" id="ProtNLM"/>
    </source>
</evidence>
<reference evidence="2" key="1">
    <citation type="journal article" date="2019" name="Int. J. Syst. Evol. Microbiol.">
        <title>The Global Catalogue of Microorganisms (GCM) 10K type strain sequencing project: providing services to taxonomists for standard genome sequencing and annotation.</title>
        <authorList>
            <consortium name="The Broad Institute Genomics Platform"/>
            <consortium name="The Broad Institute Genome Sequencing Center for Infectious Disease"/>
            <person name="Wu L."/>
            <person name="Ma J."/>
        </authorList>
    </citation>
    <scope>NUCLEOTIDE SEQUENCE [LARGE SCALE GENOMIC DNA]</scope>
    <source>
        <strain evidence="2">CCM 7526</strain>
    </source>
</reference>